<dbReference type="Proteomes" id="UP000001225">
    <property type="component" value="Chromosome"/>
</dbReference>
<dbReference type="EMBL" id="AM902716">
    <property type="protein sequence ID" value="CAP44468.1"/>
    <property type="molecule type" value="Genomic_DNA"/>
</dbReference>
<dbReference type="eggNOG" id="ENOG5030Q5M">
    <property type="taxonomic scope" value="Bacteria"/>
</dbReference>
<keyword evidence="2" id="KW-1185">Reference proteome</keyword>
<sequence>MCPAWATTNQRPANTRGPYQTRLASRCATACVLLSAPAPNINRQEPAMSPRSAQLQICIDECLNCYQSCLGMAMSHCLEHGGPHVDPAHFRLMMACSESCRTAAHFMLIGVPHHQHICADCASLCRQCADSCDALDGMDDCAATCRRCADACERIAG</sequence>
<dbReference type="Pfam" id="PF03860">
    <property type="entry name" value="Csp"/>
    <property type="match status" value="1"/>
</dbReference>
<dbReference type="InterPro" id="IPR044543">
    <property type="entry name" value="YHJQ-like"/>
</dbReference>
<protein>
    <submittedName>
        <fullName evidence="1">Predicted ferrodoxin</fullName>
    </submittedName>
</protein>
<reference evidence="1 2" key="1">
    <citation type="journal article" date="2008" name="BMC Genomics">
        <title>The missing link: Bordetella petrii is endowed with both the metabolic versatility of environmental bacteria and virulence traits of pathogenic Bordetellae.</title>
        <authorList>
            <person name="Gross R."/>
            <person name="Guzman C.A."/>
            <person name="Sebaihia M."/>
            <person name="Martins Dos Santos V.A."/>
            <person name="Pieper D.H."/>
            <person name="Koebnik R."/>
            <person name="Lechner M."/>
            <person name="Bartels D."/>
            <person name="Buhrmester J."/>
            <person name="Choudhuri J.V."/>
            <person name="Ebensen T."/>
            <person name="Gaigalat L."/>
            <person name="Herrmann S."/>
            <person name="Khachane A.N."/>
            <person name="Larisch C."/>
            <person name="Link S."/>
            <person name="Linke B."/>
            <person name="Meyer F."/>
            <person name="Mormann S."/>
            <person name="Nakunst D."/>
            <person name="Rueckert C."/>
            <person name="Schneiker-Bekel S."/>
            <person name="Schulze K."/>
            <person name="Vorhoelter F.J."/>
            <person name="Yevsa T."/>
            <person name="Engle J.T."/>
            <person name="Goldman W.E."/>
            <person name="Puehler A."/>
            <person name="Goebel U.B."/>
            <person name="Goesmann A."/>
            <person name="Bloecker H."/>
            <person name="Kaiser O."/>
            <person name="Martinez-Arias R."/>
        </authorList>
    </citation>
    <scope>NUCLEOTIDE SEQUENCE [LARGE SCALE GENOMIC DNA]</scope>
    <source>
        <strain evidence="2">ATCC BAA-461 / DSM 12804 / CCUG 43448 / CIP 107267 / Se-1111R</strain>
    </source>
</reference>
<gene>
    <name evidence="1" type="ordered locus">Bpet4120</name>
</gene>
<evidence type="ECO:0000313" key="1">
    <source>
        <dbReference type="EMBL" id="CAP44468.1"/>
    </source>
</evidence>
<proteinExistence type="predicted"/>
<evidence type="ECO:0000313" key="2">
    <source>
        <dbReference type="Proteomes" id="UP000001225"/>
    </source>
</evidence>
<dbReference type="STRING" id="94624.Bpet4120"/>
<dbReference type="PANTHER" id="PTHR37310">
    <property type="entry name" value="CYTOPLASMIC PROTEIN-RELATED"/>
    <property type="match status" value="1"/>
</dbReference>
<name>A9I9I7_BORPD</name>
<dbReference type="AlphaFoldDB" id="A9I9I7"/>
<dbReference type="InterPro" id="IPR005560">
    <property type="entry name" value="Csp_YhjQ"/>
</dbReference>
<dbReference type="CDD" id="cd08026">
    <property type="entry name" value="DUF326"/>
    <property type="match status" value="1"/>
</dbReference>
<dbReference type="PANTHER" id="PTHR37310:SF1">
    <property type="entry name" value="CYTOPLASMIC PROTEIN"/>
    <property type="match status" value="1"/>
</dbReference>
<dbReference type="KEGG" id="bpt:Bpet4120"/>
<dbReference type="Gene3D" id="1.20.1270.360">
    <property type="match status" value="1"/>
</dbReference>
<accession>A9I9I7</accession>
<organism evidence="1 2">
    <name type="scientific">Bordetella petrii (strain ATCC BAA-461 / DSM 12804 / CCUG 43448 / CIP 107267 / Se-1111R)</name>
    <dbReference type="NCBI Taxonomy" id="340100"/>
    <lineage>
        <taxon>Bacteria</taxon>
        <taxon>Pseudomonadati</taxon>
        <taxon>Pseudomonadota</taxon>
        <taxon>Betaproteobacteria</taxon>
        <taxon>Burkholderiales</taxon>
        <taxon>Alcaligenaceae</taxon>
        <taxon>Bordetella</taxon>
    </lineage>
</organism>